<evidence type="ECO:0000256" key="1">
    <source>
        <dbReference type="ARBA" id="ARBA00005854"/>
    </source>
</evidence>
<dbReference type="SUPFAM" id="SSF51735">
    <property type="entry name" value="NAD(P)-binding Rossmann-fold domains"/>
    <property type="match status" value="1"/>
</dbReference>
<evidence type="ECO:0000259" key="5">
    <source>
        <dbReference type="Pfam" id="PF00389"/>
    </source>
</evidence>
<evidence type="ECO:0000259" key="6">
    <source>
        <dbReference type="Pfam" id="PF02826"/>
    </source>
</evidence>
<dbReference type="PROSITE" id="PS00065">
    <property type="entry name" value="D_2_HYDROXYACID_DH_1"/>
    <property type="match status" value="1"/>
</dbReference>
<dbReference type="PANTHER" id="PTHR43026:SF1">
    <property type="entry name" value="2-HYDROXYACID DEHYDROGENASE HOMOLOG 1-RELATED"/>
    <property type="match status" value="1"/>
</dbReference>
<gene>
    <name evidence="7" type="ORF">FVW59_07090</name>
</gene>
<evidence type="ECO:0000256" key="2">
    <source>
        <dbReference type="ARBA" id="ARBA00023002"/>
    </source>
</evidence>
<dbReference type="InterPro" id="IPR036291">
    <property type="entry name" value="NAD(P)-bd_dom_sf"/>
</dbReference>
<dbReference type="InterPro" id="IPR006139">
    <property type="entry name" value="D-isomer_2_OHA_DH_cat_dom"/>
</dbReference>
<dbReference type="EMBL" id="VRYZ01000002">
    <property type="protein sequence ID" value="TXS93580.1"/>
    <property type="molecule type" value="Genomic_DNA"/>
</dbReference>
<comment type="similarity">
    <text evidence="1 4">Belongs to the D-isomer specific 2-hydroxyacid dehydrogenase family.</text>
</comment>
<keyword evidence="8" id="KW-1185">Reference proteome</keyword>
<keyword evidence="2 4" id="KW-0560">Oxidoreductase</keyword>
<dbReference type="GO" id="GO:0051287">
    <property type="term" value="F:NAD binding"/>
    <property type="evidence" value="ECO:0007669"/>
    <property type="project" value="InterPro"/>
</dbReference>
<dbReference type="PROSITE" id="PS00670">
    <property type="entry name" value="D_2_HYDROXYACID_DH_2"/>
    <property type="match status" value="1"/>
</dbReference>
<evidence type="ECO:0000256" key="4">
    <source>
        <dbReference type="RuleBase" id="RU003719"/>
    </source>
</evidence>
<dbReference type="InterPro" id="IPR058205">
    <property type="entry name" value="D-LDH-like"/>
</dbReference>
<dbReference type="AlphaFoldDB" id="A0A5C9A1C6"/>
<name>A0A5C9A1C6_9GAMM</name>
<dbReference type="Proteomes" id="UP000321933">
    <property type="component" value="Unassembled WGS sequence"/>
</dbReference>
<protein>
    <submittedName>
        <fullName evidence="7">2-hydroxyacid dehydrogenase</fullName>
    </submittedName>
</protein>
<accession>A0A5C9A1C6</accession>
<dbReference type="CDD" id="cd12183">
    <property type="entry name" value="LDH_like_2"/>
    <property type="match status" value="1"/>
</dbReference>
<dbReference type="InterPro" id="IPR006140">
    <property type="entry name" value="D-isomer_DH_NAD-bd"/>
</dbReference>
<dbReference type="RefSeq" id="WP_148063515.1">
    <property type="nucleotide sequence ID" value="NZ_VRYZ01000002.1"/>
</dbReference>
<evidence type="ECO:0000313" key="7">
    <source>
        <dbReference type="EMBL" id="TXS93580.1"/>
    </source>
</evidence>
<dbReference type="PROSITE" id="PS00671">
    <property type="entry name" value="D_2_HYDROXYACID_DH_3"/>
    <property type="match status" value="1"/>
</dbReference>
<comment type="caution">
    <text evidence="7">The sequence shown here is derived from an EMBL/GenBank/DDBJ whole genome shotgun (WGS) entry which is preliminary data.</text>
</comment>
<feature type="domain" description="D-isomer specific 2-hydroxyacid dehydrogenase NAD-binding" evidence="6">
    <location>
        <begin position="110"/>
        <end position="296"/>
    </location>
</feature>
<keyword evidence="3" id="KW-0520">NAD</keyword>
<dbReference type="Pfam" id="PF00389">
    <property type="entry name" value="2-Hacid_dh"/>
    <property type="match status" value="1"/>
</dbReference>
<dbReference type="InterPro" id="IPR029753">
    <property type="entry name" value="D-isomer_DH_CS"/>
</dbReference>
<dbReference type="InterPro" id="IPR029752">
    <property type="entry name" value="D-isomer_DH_CS1"/>
</dbReference>
<feature type="domain" description="D-isomer specific 2-hydroxyacid dehydrogenase catalytic" evidence="5">
    <location>
        <begin position="3"/>
        <end position="326"/>
    </location>
</feature>
<dbReference type="SUPFAM" id="SSF52283">
    <property type="entry name" value="Formate/glycerate dehydrogenase catalytic domain-like"/>
    <property type="match status" value="1"/>
</dbReference>
<dbReference type="Gene3D" id="3.40.50.720">
    <property type="entry name" value="NAD(P)-binding Rossmann-like Domain"/>
    <property type="match status" value="2"/>
</dbReference>
<sequence length="329" mass="35470">MKVAVFSTKRYDRDFLERANVHHGHTLTYLEPHLTGATASLAKGFDAACIFVNDHADAQVLEQFAAFGIRLLALRCAGFNQVDLGAAGAHGITVVRVPSYSPHAVAEHALTLMLSLNRRIHRAYNRVRDGNFALNGLLGFDMYGKTVGVIGTGKIGLIMTGILTGLGCKVIAFDPSPAKNLPADASYVDLAELYAQSDIVTLHCPLTADTHHLINGAALAAMKNGVMLINTSRGALIDTRAAIEGLKSGHIGYLGLDVYEEEDELFFDDLSNQVMRDDVFARLLTFPNVLITGHQGFFTREALAAIAETTLANITNYALGRQPLFTVSG</sequence>
<proteinExistence type="inferred from homology"/>
<dbReference type="OrthoDB" id="9805416at2"/>
<reference evidence="7 8" key="1">
    <citation type="submission" date="2019-08" db="EMBL/GenBank/DDBJ databases">
        <title>Parahaliea maris sp. nov., isolated from the surface seawater.</title>
        <authorList>
            <person name="Liu Y."/>
        </authorList>
    </citation>
    <scope>NUCLEOTIDE SEQUENCE [LARGE SCALE GENOMIC DNA]</scope>
    <source>
        <strain evidence="7 8">S2-26</strain>
    </source>
</reference>
<dbReference type="Pfam" id="PF02826">
    <property type="entry name" value="2-Hacid_dh_C"/>
    <property type="match status" value="1"/>
</dbReference>
<dbReference type="GO" id="GO:0008720">
    <property type="term" value="F:D-lactate dehydrogenase (NAD+) activity"/>
    <property type="evidence" value="ECO:0007669"/>
    <property type="project" value="TreeGrafter"/>
</dbReference>
<evidence type="ECO:0000313" key="8">
    <source>
        <dbReference type="Proteomes" id="UP000321933"/>
    </source>
</evidence>
<dbReference type="PANTHER" id="PTHR43026">
    <property type="entry name" value="2-HYDROXYACID DEHYDROGENASE HOMOLOG 1-RELATED"/>
    <property type="match status" value="1"/>
</dbReference>
<evidence type="ECO:0000256" key="3">
    <source>
        <dbReference type="ARBA" id="ARBA00023027"/>
    </source>
</evidence>
<organism evidence="7 8">
    <name type="scientific">Parahaliea aestuarii</name>
    <dbReference type="NCBI Taxonomy" id="1852021"/>
    <lineage>
        <taxon>Bacteria</taxon>
        <taxon>Pseudomonadati</taxon>
        <taxon>Pseudomonadota</taxon>
        <taxon>Gammaproteobacteria</taxon>
        <taxon>Cellvibrionales</taxon>
        <taxon>Halieaceae</taxon>
        <taxon>Parahaliea</taxon>
    </lineage>
</organism>